<evidence type="ECO:0000259" key="4">
    <source>
        <dbReference type="Pfam" id="PF25876"/>
    </source>
</evidence>
<evidence type="ECO:0000256" key="2">
    <source>
        <dbReference type="ARBA" id="ARBA00009477"/>
    </source>
</evidence>
<dbReference type="InterPro" id="IPR058625">
    <property type="entry name" value="MdtA-like_BSH"/>
</dbReference>
<accession>A0ABM8Y1X6</accession>
<feature type="domain" description="Multidrug resistance protein MdtA-like beta-barrel" evidence="6">
    <location>
        <begin position="224"/>
        <end position="311"/>
    </location>
</feature>
<feature type="region of interest" description="Disordered" evidence="3">
    <location>
        <begin position="396"/>
        <end position="432"/>
    </location>
</feature>
<dbReference type="Gene3D" id="2.40.30.170">
    <property type="match status" value="1"/>
</dbReference>
<dbReference type="PANTHER" id="PTHR30158">
    <property type="entry name" value="ACRA/E-RELATED COMPONENT OF DRUG EFFLUX TRANSPORTER"/>
    <property type="match status" value="1"/>
</dbReference>
<dbReference type="InterPro" id="IPR058627">
    <property type="entry name" value="MdtA-like_C"/>
</dbReference>
<feature type="domain" description="Multidrug resistance protein MdtA-like C-terminal permuted SH3" evidence="7">
    <location>
        <begin position="318"/>
        <end position="378"/>
    </location>
</feature>
<dbReference type="Pfam" id="PF25967">
    <property type="entry name" value="RND-MFP_C"/>
    <property type="match status" value="1"/>
</dbReference>
<evidence type="ECO:0000259" key="7">
    <source>
        <dbReference type="Pfam" id="PF25967"/>
    </source>
</evidence>
<evidence type="ECO:0000259" key="6">
    <source>
        <dbReference type="Pfam" id="PF25944"/>
    </source>
</evidence>
<feature type="domain" description="Multidrug resistance protein MdtA-like barrel-sandwich hybrid" evidence="5">
    <location>
        <begin position="79"/>
        <end position="215"/>
    </location>
</feature>
<dbReference type="Pfam" id="PF25944">
    <property type="entry name" value="Beta-barrel_RND"/>
    <property type="match status" value="1"/>
</dbReference>
<evidence type="ECO:0000313" key="8">
    <source>
        <dbReference type="EMBL" id="CAG9186748.1"/>
    </source>
</evidence>
<organism evidence="8 9">
    <name type="scientific">Cupriavidus pampae</name>
    <dbReference type="NCBI Taxonomy" id="659251"/>
    <lineage>
        <taxon>Bacteria</taxon>
        <taxon>Pseudomonadati</taxon>
        <taxon>Pseudomonadota</taxon>
        <taxon>Betaproteobacteria</taxon>
        <taxon>Burkholderiales</taxon>
        <taxon>Burkholderiaceae</taxon>
        <taxon>Cupriavidus</taxon>
    </lineage>
</organism>
<comment type="similarity">
    <text evidence="2">Belongs to the membrane fusion protein (MFP) (TC 8.A.1) family.</text>
</comment>
<feature type="compositionally biased region" description="Pro residues" evidence="3">
    <location>
        <begin position="415"/>
        <end position="432"/>
    </location>
</feature>
<evidence type="ECO:0000313" key="9">
    <source>
        <dbReference type="Proteomes" id="UP000706525"/>
    </source>
</evidence>
<proteinExistence type="inferred from homology"/>
<keyword evidence="9" id="KW-1185">Reference proteome</keyword>
<evidence type="ECO:0000256" key="1">
    <source>
        <dbReference type="ARBA" id="ARBA00004196"/>
    </source>
</evidence>
<reference evidence="8 9" key="1">
    <citation type="submission" date="2021-08" db="EMBL/GenBank/DDBJ databases">
        <authorList>
            <person name="Peeters C."/>
        </authorList>
    </citation>
    <scope>NUCLEOTIDE SEQUENCE [LARGE SCALE GENOMIC DNA]</scope>
    <source>
        <strain evidence="8 9">LMG 32289</strain>
    </source>
</reference>
<dbReference type="EMBL" id="CAJZAG010000020">
    <property type="protein sequence ID" value="CAG9186748.1"/>
    <property type="molecule type" value="Genomic_DNA"/>
</dbReference>
<dbReference type="RefSeq" id="WP_318036310.1">
    <property type="nucleotide sequence ID" value="NZ_CAJZAG010000020.1"/>
</dbReference>
<dbReference type="InterPro" id="IPR058626">
    <property type="entry name" value="MdtA-like_b-barrel"/>
</dbReference>
<dbReference type="Gene3D" id="2.40.50.100">
    <property type="match status" value="1"/>
</dbReference>
<dbReference type="Pfam" id="PF25876">
    <property type="entry name" value="HH_MFP_RND"/>
    <property type="match status" value="1"/>
</dbReference>
<dbReference type="Gene3D" id="1.10.287.470">
    <property type="entry name" value="Helix hairpin bin"/>
    <property type="match status" value="1"/>
</dbReference>
<dbReference type="Pfam" id="PF25917">
    <property type="entry name" value="BSH_RND"/>
    <property type="match status" value="1"/>
</dbReference>
<evidence type="ECO:0000259" key="5">
    <source>
        <dbReference type="Pfam" id="PF25917"/>
    </source>
</evidence>
<comment type="subcellular location">
    <subcellularLocation>
        <location evidence="1">Cell envelope</location>
    </subcellularLocation>
</comment>
<dbReference type="NCBIfam" id="TIGR01730">
    <property type="entry name" value="RND_mfp"/>
    <property type="match status" value="1"/>
</dbReference>
<evidence type="ECO:0000256" key="3">
    <source>
        <dbReference type="SAM" id="MobiDB-lite"/>
    </source>
</evidence>
<sequence>MKRQVRSAPVAQAMRAGVALRLRLRLCMLGCVALCISACGKQEPPAAAAQAVPVQVFQTRAQDMPVTFEFVGQTQSDQAVDVRARVAGFLIKRNYVEGAMVKENQVLFEIDHKPFQAQLDAAQAQLSQQKARLDVARSNLARVKPLAQQNALSQKDLDDATGQFHSAAAGVEQATAEVETQKLNLSYTYVRAPVDGVSSFGVLPVGAYVSTTNSLLTTVSTLTPMRINFSISEPQTLEFRAQQQNKSLTVPPDRHYAVSIVLADGTEYPHKGRITFADATYSPQTGTFLVRAEMPNPNKELQPGQFVRVLVGGATRPNAIVVPQRAVMHGPKGDLVFIVDKEGKAQPRPVTVGELSGPMWRIAQGLNADETVVVDGAGKLTAGAPVKVTGEAPLAAVGAGSTPVGTPAAASGPAAAPPASAPASTPQPAPTR</sequence>
<dbReference type="InterPro" id="IPR058624">
    <property type="entry name" value="MdtA-like_HH"/>
</dbReference>
<protein>
    <submittedName>
        <fullName evidence="8">Multidrug resistance protein MdtA</fullName>
    </submittedName>
</protein>
<dbReference type="InterPro" id="IPR006143">
    <property type="entry name" value="RND_pump_MFP"/>
</dbReference>
<name>A0ABM8Y1X6_9BURK</name>
<dbReference type="Gene3D" id="2.40.420.20">
    <property type="match status" value="1"/>
</dbReference>
<dbReference type="Proteomes" id="UP000706525">
    <property type="component" value="Unassembled WGS sequence"/>
</dbReference>
<comment type="caution">
    <text evidence="8">The sequence shown here is derived from an EMBL/GenBank/DDBJ whole genome shotgun (WGS) entry which is preliminary data.</text>
</comment>
<feature type="domain" description="Multidrug resistance protein MdtA-like alpha-helical hairpin" evidence="4">
    <location>
        <begin position="118"/>
        <end position="188"/>
    </location>
</feature>
<dbReference type="SUPFAM" id="SSF111369">
    <property type="entry name" value="HlyD-like secretion proteins"/>
    <property type="match status" value="1"/>
</dbReference>
<gene>
    <name evidence="8" type="primary">mdtA_8</name>
    <name evidence="8" type="ORF">LMG32289_06597</name>
</gene>